<accession>A0A6J7FN28</accession>
<proteinExistence type="predicted"/>
<evidence type="ECO:0000313" key="1">
    <source>
        <dbReference type="EMBL" id="CAB4896831.1"/>
    </source>
</evidence>
<dbReference type="AlphaFoldDB" id="A0A6J7FN28"/>
<organism evidence="1">
    <name type="scientific">freshwater metagenome</name>
    <dbReference type="NCBI Taxonomy" id="449393"/>
    <lineage>
        <taxon>unclassified sequences</taxon>
        <taxon>metagenomes</taxon>
        <taxon>ecological metagenomes</taxon>
    </lineage>
</organism>
<gene>
    <name evidence="1" type="ORF">UFOPK3555_00694</name>
</gene>
<sequence length="159" mass="17280">MFVAEQAEPESTWIPFSRSFARTCCSSTPSIISESRCGEVFSIPVAKDVPGIRSAIKPRMRALISRIRCASNFSSATQLSIASALATINAREALPGTTFPSLWGRGLRHCAPVRRPNIPMPAGPAHARDSQSAVDQFSGSEIRVPELVASQNTREEFVY</sequence>
<protein>
    <submittedName>
        <fullName evidence="1">Unannotated protein</fullName>
    </submittedName>
</protein>
<dbReference type="EMBL" id="CAFBME010000063">
    <property type="protein sequence ID" value="CAB4896831.1"/>
    <property type="molecule type" value="Genomic_DNA"/>
</dbReference>
<name>A0A6J7FN28_9ZZZZ</name>
<reference evidence="1" key="1">
    <citation type="submission" date="2020-05" db="EMBL/GenBank/DDBJ databases">
        <authorList>
            <person name="Chiriac C."/>
            <person name="Salcher M."/>
            <person name="Ghai R."/>
            <person name="Kavagutti S V."/>
        </authorList>
    </citation>
    <scope>NUCLEOTIDE SEQUENCE</scope>
</reference>